<evidence type="ECO:0000256" key="1">
    <source>
        <dbReference type="SAM" id="Phobius"/>
    </source>
</evidence>
<evidence type="ECO:0000313" key="3">
    <source>
        <dbReference type="Proteomes" id="UP000788262"/>
    </source>
</evidence>
<evidence type="ECO:0000313" key="2">
    <source>
        <dbReference type="EMBL" id="MBN0048049.1"/>
    </source>
</evidence>
<evidence type="ECO:0008006" key="4">
    <source>
        <dbReference type="Google" id="ProtNLM"/>
    </source>
</evidence>
<keyword evidence="1" id="KW-0812">Transmembrane</keyword>
<proteinExistence type="predicted"/>
<keyword evidence="3" id="KW-1185">Reference proteome</keyword>
<sequence length="84" mass="9172">MTKRLKTALPNCEAYLLVSAWPLFHLLVIFVWSDLGGDAAEGGNHDLYVVRQGGVSPGRGAAHSFYRAFHSWTGLTPSQVSADR</sequence>
<dbReference type="EMBL" id="JAFFZS010000032">
    <property type="protein sequence ID" value="MBN0048049.1"/>
    <property type="molecule type" value="Genomic_DNA"/>
</dbReference>
<gene>
    <name evidence="2" type="ORF">JS756_28845</name>
</gene>
<protein>
    <recommendedName>
        <fullName evidence="4">HTH araC/xylS-type domain-containing protein</fullName>
    </recommendedName>
</protein>
<reference evidence="2 3" key="1">
    <citation type="submission" date="2021-02" db="EMBL/GenBank/DDBJ databases">
        <title>Whole genome sequencing of Streptomyces actuosus VRA1.</title>
        <authorList>
            <person name="Sen G."/>
            <person name="Sen A."/>
        </authorList>
    </citation>
    <scope>NUCLEOTIDE SEQUENCE [LARGE SCALE GENOMIC DNA]</scope>
    <source>
        <strain evidence="2 3">VRA1</strain>
    </source>
</reference>
<accession>A0ABS2VYD1</accession>
<feature type="transmembrane region" description="Helical" evidence="1">
    <location>
        <begin position="12"/>
        <end position="32"/>
    </location>
</feature>
<name>A0ABS2VYD1_STRAS</name>
<keyword evidence="1" id="KW-1133">Transmembrane helix</keyword>
<organism evidence="2 3">
    <name type="scientific">Streptomyces actuosus</name>
    <dbReference type="NCBI Taxonomy" id="1885"/>
    <lineage>
        <taxon>Bacteria</taxon>
        <taxon>Bacillati</taxon>
        <taxon>Actinomycetota</taxon>
        <taxon>Actinomycetes</taxon>
        <taxon>Kitasatosporales</taxon>
        <taxon>Streptomycetaceae</taxon>
        <taxon>Streptomyces</taxon>
    </lineage>
</organism>
<dbReference type="Proteomes" id="UP000788262">
    <property type="component" value="Unassembled WGS sequence"/>
</dbReference>
<keyword evidence="1" id="KW-0472">Membrane</keyword>
<dbReference type="RefSeq" id="WP_205386173.1">
    <property type="nucleotide sequence ID" value="NZ_JAFFZS010000032.1"/>
</dbReference>
<comment type="caution">
    <text evidence="2">The sequence shown here is derived from an EMBL/GenBank/DDBJ whole genome shotgun (WGS) entry which is preliminary data.</text>
</comment>